<evidence type="ECO:0000256" key="1">
    <source>
        <dbReference type="SAM" id="MobiDB-lite"/>
    </source>
</evidence>
<name>A0A562NPF1_9HYPH</name>
<dbReference type="AlphaFoldDB" id="A0A562NPF1"/>
<accession>A0A562NPF1</accession>
<dbReference type="EMBL" id="VLKT01000023">
    <property type="protein sequence ID" value="TWI34072.1"/>
    <property type="molecule type" value="Genomic_DNA"/>
</dbReference>
<organism evidence="2 3">
    <name type="scientific">Mesorhizobium tianshanense</name>
    <dbReference type="NCBI Taxonomy" id="39844"/>
    <lineage>
        <taxon>Bacteria</taxon>
        <taxon>Pseudomonadati</taxon>
        <taxon>Pseudomonadota</taxon>
        <taxon>Alphaproteobacteria</taxon>
        <taxon>Hyphomicrobiales</taxon>
        <taxon>Phyllobacteriaceae</taxon>
        <taxon>Mesorhizobium</taxon>
    </lineage>
</organism>
<feature type="region of interest" description="Disordered" evidence="1">
    <location>
        <begin position="1"/>
        <end position="20"/>
    </location>
</feature>
<protein>
    <submittedName>
        <fullName evidence="2">Uncharacterized protein</fullName>
    </submittedName>
</protein>
<gene>
    <name evidence="2" type="ORF">IQ26_03830</name>
</gene>
<reference evidence="2 3" key="1">
    <citation type="journal article" date="2015" name="Stand. Genomic Sci.">
        <title>Genomic Encyclopedia of Bacterial and Archaeal Type Strains, Phase III: the genomes of soil and plant-associated and newly described type strains.</title>
        <authorList>
            <person name="Whitman W.B."/>
            <person name="Woyke T."/>
            <person name="Klenk H.P."/>
            <person name="Zhou Y."/>
            <person name="Lilburn T.G."/>
            <person name="Beck B.J."/>
            <person name="De Vos P."/>
            <person name="Vandamme P."/>
            <person name="Eisen J.A."/>
            <person name="Garrity G."/>
            <person name="Hugenholtz P."/>
            <person name="Kyrpides N.C."/>
        </authorList>
    </citation>
    <scope>NUCLEOTIDE SEQUENCE [LARGE SCALE GENOMIC DNA]</scope>
    <source>
        <strain evidence="2 3">CGMCC 1.2546</strain>
    </source>
</reference>
<evidence type="ECO:0000313" key="3">
    <source>
        <dbReference type="Proteomes" id="UP000317122"/>
    </source>
</evidence>
<proteinExistence type="predicted"/>
<dbReference type="Proteomes" id="UP000317122">
    <property type="component" value="Unassembled WGS sequence"/>
</dbReference>
<sequence length="167" mass="17571">MSPRRLRPGEPTHSSTQLNSLSGRIGRTSARATFGQQMTSLAESYEIIGRILAKTILGGLRRQELEAKDVMPDANTEKRYHFADVVSWLHAEGLIISQGAYVGGGYLGVQLTSKGIAAIETGTFNGASGSIRQAVEAKPEGSLGAETYGKIGSFVGGLLGGFAQSAQ</sequence>
<evidence type="ECO:0000313" key="2">
    <source>
        <dbReference type="EMBL" id="TWI34072.1"/>
    </source>
</evidence>
<comment type="caution">
    <text evidence="2">The sequence shown here is derived from an EMBL/GenBank/DDBJ whole genome shotgun (WGS) entry which is preliminary data.</text>
</comment>
<keyword evidence="3" id="KW-1185">Reference proteome</keyword>